<keyword evidence="2" id="KW-1185">Reference proteome</keyword>
<dbReference type="EMBL" id="UZAD01009359">
    <property type="protein sequence ID" value="VDN88936.1"/>
    <property type="molecule type" value="Genomic_DNA"/>
</dbReference>
<accession>A0A0N4THU9</accession>
<evidence type="ECO:0000313" key="2">
    <source>
        <dbReference type="Proteomes" id="UP000278627"/>
    </source>
</evidence>
<dbReference type="STRING" id="6280.A0A0N4THU9"/>
<proteinExistence type="predicted"/>
<dbReference type="PANTHER" id="PTHR23317">
    <property type="entry name" value="DEDICATOR OF CYTOKINESIS DOCK"/>
    <property type="match status" value="1"/>
</dbReference>
<gene>
    <name evidence="1" type="ORF">BPAG_LOCUS7750</name>
</gene>
<sequence length="72" mass="8216">MHILACNQSVQTLENVFASQRAIVTKFPDLLFEQETEQCGELCLHLLRHCASRLPAVRSQVLLTIKVLKLRI</sequence>
<name>A0A0N4THU9_BRUPA</name>
<reference evidence="1 2" key="2">
    <citation type="submission" date="2018-11" db="EMBL/GenBank/DDBJ databases">
        <authorList>
            <consortium name="Pathogen Informatics"/>
        </authorList>
    </citation>
    <scope>NUCLEOTIDE SEQUENCE [LARGE SCALE GENOMIC DNA]</scope>
</reference>
<reference evidence="3" key="1">
    <citation type="submission" date="2017-02" db="UniProtKB">
        <authorList>
            <consortium name="WormBaseParasite"/>
        </authorList>
    </citation>
    <scope>IDENTIFICATION</scope>
</reference>
<evidence type="ECO:0000313" key="1">
    <source>
        <dbReference type="EMBL" id="VDN88936.1"/>
    </source>
</evidence>
<evidence type="ECO:0000313" key="3">
    <source>
        <dbReference type="WBParaSite" id="BPAG_0000778801-mRNA-1"/>
    </source>
</evidence>
<dbReference type="PANTHER" id="PTHR23317:SF76">
    <property type="entry name" value="LD20667P"/>
    <property type="match status" value="1"/>
</dbReference>
<dbReference type="AlphaFoldDB" id="A0A0N4THU9"/>
<dbReference type="Proteomes" id="UP000278627">
    <property type="component" value="Unassembled WGS sequence"/>
</dbReference>
<dbReference type="GO" id="GO:0005085">
    <property type="term" value="F:guanyl-nucleotide exchange factor activity"/>
    <property type="evidence" value="ECO:0007669"/>
    <property type="project" value="InterPro"/>
</dbReference>
<dbReference type="WBParaSite" id="BPAG_0000778801-mRNA-1">
    <property type="protein sequence ID" value="BPAG_0000778801-mRNA-1"/>
    <property type="gene ID" value="BPAG_0000778801"/>
</dbReference>
<dbReference type="InterPro" id="IPR026791">
    <property type="entry name" value="DOCK"/>
</dbReference>
<organism evidence="3">
    <name type="scientific">Brugia pahangi</name>
    <name type="common">Filarial nematode worm</name>
    <dbReference type="NCBI Taxonomy" id="6280"/>
    <lineage>
        <taxon>Eukaryota</taxon>
        <taxon>Metazoa</taxon>
        <taxon>Ecdysozoa</taxon>
        <taxon>Nematoda</taxon>
        <taxon>Chromadorea</taxon>
        <taxon>Rhabditida</taxon>
        <taxon>Spirurina</taxon>
        <taxon>Spiruromorpha</taxon>
        <taxon>Filarioidea</taxon>
        <taxon>Onchocercidae</taxon>
        <taxon>Brugia</taxon>
    </lineage>
</organism>
<protein>
    <submittedName>
        <fullName evidence="3">MMS19 nucleotide excision repair protein</fullName>
    </submittedName>
</protein>
<dbReference type="GO" id="GO:0007264">
    <property type="term" value="P:small GTPase-mediated signal transduction"/>
    <property type="evidence" value="ECO:0007669"/>
    <property type="project" value="InterPro"/>
</dbReference>